<dbReference type="InterPro" id="IPR003439">
    <property type="entry name" value="ABC_transporter-like_ATP-bd"/>
</dbReference>
<feature type="domain" description="ABC transporter" evidence="5">
    <location>
        <begin position="3"/>
        <end position="248"/>
    </location>
</feature>
<dbReference type="InterPro" id="IPR015856">
    <property type="entry name" value="ABC_transpr_CbiO/EcfA_su"/>
</dbReference>
<dbReference type="GO" id="GO:0016887">
    <property type="term" value="F:ATP hydrolysis activity"/>
    <property type="evidence" value="ECO:0007669"/>
    <property type="project" value="InterPro"/>
</dbReference>
<dbReference type="Proteomes" id="UP000019450">
    <property type="component" value="Chromosome"/>
</dbReference>
<keyword evidence="3" id="KW-0547">Nucleotide-binding</keyword>
<dbReference type="Pfam" id="PF00005">
    <property type="entry name" value="ABC_tran"/>
    <property type="match status" value="1"/>
</dbReference>
<sequence>MIIKINNLSKKINSHNKEKEILQNITFSLPKNKILTIVGETGSGKSTLAKIIGGFSIPTSGSINYNYQFFTYSKSKKKIKYKNLKIVREFSKITFQDSNLQFFKKNIWDEIKFGFKNLGYKDEKLDQKVIEVFNFLEFPEKYKKTNPNNLSGGEQKKLLIAIIAFFPSKLLILDEPTANMDNYNRIEVLNFIKKILKKNKTIIIITHDLRNLSYSDYLLFLCKGKQISFNKCSLLLKNQQKLNNILLQSNLIQEKDLKKDILREINKLPWK</sequence>
<dbReference type="PANTHER" id="PTHR43553">
    <property type="entry name" value="HEAVY METAL TRANSPORTER"/>
    <property type="match status" value="1"/>
</dbReference>
<dbReference type="HOGENOM" id="CLU_000604_1_22_14"/>
<proteinExistence type="inferred from homology"/>
<dbReference type="InterPro" id="IPR017871">
    <property type="entry name" value="ABC_transporter-like_CS"/>
</dbReference>
<evidence type="ECO:0000256" key="1">
    <source>
        <dbReference type="ARBA" id="ARBA00005417"/>
    </source>
</evidence>
<dbReference type="GO" id="GO:0043190">
    <property type="term" value="C:ATP-binding cassette (ABC) transporter complex"/>
    <property type="evidence" value="ECO:0007669"/>
    <property type="project" value="TreeGrafter"/>
</dbReference>
<organism evidence="6 7">
    <name type="scientific">Candidatus Hepatoplasma crinochetorum Av</name>
    <dbReference type="NCBI Taxonomy" id="1427984"/>
    <lineage>
        <taxon>Bacteria</taxon>
        <taxon>Bacillati</taxon>
        <taxon>Mycoplasmatota</taxon>
        <taxon>Mollicutes</taxon>
        <taxon>Candidatus Hepatoplasmataceae</taxon>
        <taxon>Candidatus Hepatoplasma</taxon>
    </lineage>
</organism>
<evidence type="ECO:0000256" key="4">
    <source>
        <dbReference type="ARBA" id="ARBA00022840"/>
    </source>
</evidence>
<dbReference type="SUPFAM" id="SSF52540">
    <property type="entry name" value="P-loop containing nucleoside triphosphate hydrolases"/>
    <property type="match status" value="1"/>
</dbReference>
<evidence type="ECO:0000256" key="3">
    <source>
        <dbReference type="ARBA" id="ARBA00022741"/>
    </source>
</evidence>
<dbReference type="RefSeq" id="WP_025208575.1">
    <property type="nucleotide sequence ID" value="NZ_CP006932.1"/>
</dbReference>
<evidence type="ECO:0000256" key="2">
    <source>
        <dbReference type="ARBA" id="ARBA00022448"/>
    </source>
</evidence>
<dbReference type="KEGG" id="hcr:X271_00164"/>
<dbReference type="eggNOG" id="COG1122">
    <property type="taxonomic scope" value="Bacteria"/>
</dbReference>
<dbReference type="InterPro" id="IPR050095">
    <property type="entry name" value="ECF_ABC_transporter_ATP-bd"/>
</dbReference>
<dbReference type="AlphaFoldDB" id="W8GF86"/>
<dbReference type="InterPro" id="IPR003593">
    <property type="entry name" value="AAA+_ATPase"/>
</dbReference>
<dbReference type="Gene3D" id="3.40.50.300">
    <property type="entry name" value="P-loop containing nucleotide triphosphate hydrolases"/>
    <property type="match status" value="1"/>
</dbReference>
<keyword evidence="2" id="KW-0813">Transport</keyword>
<dbReference type="CDD" id="cd03225">
    <property type="entry name" value="ABC_cobalt_CbiO_domain1"/>
    <property type="match status" value="1"/>
</dbReference>
<dbReference type="InterPro" id="IPR027417">
    <property type="entry name" value="P-loop_NTPase"/>
</dbReference>
<name>W8GF86_9MOLU</name>
<evidence type="ECO:0000313" key="6">
    <source>
        <dbReference type="EMBL" id="AHK22273.1"/>
    </source>
</evidence>
<keyword evidence="6" id="KW-0378">Hydrolase</keyword>
<evidence type="ECO:0000313" key="7">
    <source>
        <dbReference type="Proteomes" id="UP000019450"/>
    </source>
</evidence>
<dbReference type="PROSITE" id="PS50893">
    <property type="entry name" value="ABC_TRANSPORTER_2"/>
    <property type="match status" value="1"/>
</dbReference>
<dbReference type="OrthoDB" id="9784332at2"/>
<evidence type="ECO:0000259" key="5">
    <source>
        <dbReference type="PROSITE" id="PS50893"/>
    </source>
</evidence>
<dbReference type="EMBL" id="CP006932">
    <property type="protein sequence ID" value="AHK22273.1"/>
    <property type="molecule type" value="Genomic_DNA"/>
</dbReference>
<dbReference type="EC" id="3.6.3.-" evidence="6"/>
<keyword evidence="7" id="KW-1185">Reference proteome</keyword>
<protein>
    <submittedName>
        <fullName evidence="6">Energy-coupling factor transporter ATP-binding protein EcfA2</fullName>
        <ecNumber evidence="6">3.6.3.-</ecNumber>
    </submittedName>
</protein>
<dbReference type="GO" id="GO:0042626">
    <property type="term" value="F:ATPase-coupled transmembrane transporter activity"/>
    <property type="evidence" value="ECO:0007669"/>
    <property type="project" value="TreeGrafter"/>
</dbReference>
<dbReference type="PROSITE" id="PS00211">
    <property type="entry name" value="ABC_TRANSPORTER_1"/>
    <property type="match status" value="1"/>
</dbReference>
<accession>W8GF86</accession>
<dbReference type="STRING" id="1427984.X271_00164"/>
<reference evidence="6 7" key="1">
    <citation type="journal article" date="2014" name="Genome Biol. Evol.">
        <title>Phylogenomics of "Candidatus Hepatoplasma crinochetorum," a Lineage of Mollicutes Associated with Noninsect Arthropods.</title>
        <authorList>
            <person name="Leclercq S."/>
            <person name="Dittmer J."/>
            <person name="Bouchon D."/>
            <person name="Cordaux R."/>
        </authorList>
    </citation>
    <scope>NUCLEOTIDE SEQUENCE [LARGE SCALE GENOMIC DNA]</scope>
    <source>
        <strain evidence="6 7">Av</strain>
    </source>
</reference>
<gene>
    <name evidence="6" type="primary">ecfA2</name>
    <name evidence="6" type="ORF">X271_00164</name>
</gene>
<comment type="similarity">
    <text evidence="1">Belongs to the ABC transporter superfamily.</text>
</comment>
<dbReference type="SMART" id="SM00382">
    <property type="entry name" value="AAA"/>
    <property type="match status" value="1"/>
</dbReference>
<dbReference type="GO" id="GO:0005524">
    <property type="term" value="F:ATP binding"/>
    <property type="evidence" value="ECO:0007669"/>
    <property type="project" value="UniProtKB-KW"/>
</dbReference>
<keyword evidence="4 6" id="KW-0067">ATP-binding</keyword>